<proteinExistence type="predicted"/>
<accession>A0A9Q0N0R0</accession>
<name>A0A9Q0N0R0_9DIPT</name>
<dbReference type="AlphaFoldDB" id="A0A9Q0N0R0"/>
<gene>
    <name evidence="1" type="ORF">Bhyg_06051</name>
</gene>
<feature type="non-terminal residue" evidence="1">
    <location>
        <position position="70"/>
    </location>
</feature>
<dbReference type="Proteomes" id="UP001151699">
    <property type="component" value="Chromosome B"/>
</dbReference>
<sequence length="70" mass="8515">MGIAETSSMHTVKFYYLSKKNWILDKHFLELKVNNEKNERFIYQWDDVINGSRFINKTSRNFQAFDETYL</sequence>
<comment type="caution">
    <text evidence="1">The sequence shown here is derived from an EMBL/GenBank/DDBJ whole genome shotgun (WGS) entry which is preliminary data.</text>
</comment>
<dbReference type="EMBL" id="WJQU01000002">
    <property type="protein sequence ID" value="KAJ6641116.1"/>
    <property type="molecule type" value="Genomic_DNA"/>
</dbReference>
<evidence type="ECO:0000313" key="2">
    <source>
        <dbReference type="Proteomes" id="UP001151699"/>
    </source>
</evidence>
<organism evidence="1 2">
    <name type="scientific">Pseudolycoriella hygida</name>
    <dbReference type="NCBI Taxonomy" id="35572"/>
    <lineage>
        <taxon>Eukaryota</taxon>
        <taxon>Metazoa</taxon>
        <taxon>Ecdysozoa</taxon>
        <taxon>Arthropoda</taxon>
        <taxon>Hexapoda</taxon>
        <taxon>Insecta</taxon>
        <taxon>Pterygota</taxon>
        <taxon>Neoptera</taxon>
        <taxon>Endopterygota</taxon>
        <taxon>Diptera</taxon>
        <taxon>Nematocera</taxon>
        <taxon>Sciaroidea</taxon>
        <taxon>Sciaridae</taxon>
        <taxon>Pseudolycoriella</taxon>
    </lineage>
</organism>
<keyword evidence="2" id="KW-1185">Reference proteome</keyword>
<reference evidence="1" key="1">
    <citation type="submission" date="2022-07" db="EMBL/GenBank/DDBJ databases">
        <authorList>
            <person name="Trinca V."/>
            <person name="Uliana J.V.C."/>
            <person name="Torres T.T."/>
            <person name="Ward R.J."/>
            <person name="Monesi N."/>
        </authorList>
    </citation>
    <scope>NUCLEOTIDE SEQUENCE</scope>
    <source>
        <strain evidence="1">HSMRA1968</strain>
        <tissue evidence="1">Whole embryos</tissue>
    </source>
</reference>
<evidence type="ECO:0000313" key="1">
    <source>
        <dbReference type="EMBL" id="KAJ6641116.1"/>
    </source>
</evidence>
<protein>
    <submittedName>
        <fullName evidence="1">Uncharacterized protein</fullName>
    </submittedName>
</protein>